<reference evidence="1" key="2">
    <citation type="submission" date="2016-08" db="EMBL/GenBank/DDBJ databases">
        <authorList>
            <person name="Seilhamer J.J."/>
        </authorList>
    </citation>
    <scope>NUCLEOTIDE SEQUENCE [LARGE SCALE GENOMIC DNA]</scope>
    <source>
        <strain evidence="1">SA1</strain>
        <plasmid evidence="1">pSA1</plasmid>
    </source>
</reference>
<protein>
    <submittedName>
        <fullName evidence="2">Uncharacterized protein</fullName>
    </submittedName>
</protein>
<proteinExistence type="predicted"/>
<evidence type="ECO:0000313" key="2">
    <source>
        <dbReference type="EMBL" id="EZP79768.1"/>
    </source>
</evidence>
<evidence type="ECO:0000313" key="3">
    <source>
        <dbReference type="Proteomes" id="UP000024329"/>
    </source>
</evidence>
<dbReference type="Proteomes" id="UP000024329">
    <property type="component" value="Unassembled WGS sequence"/>
</dbReference>
<dbReference type="Proteomes" id="UP000094626">
    <property type="component" value="Plasmid pSA1"/>
</dbReference>
<name>A0A031JSJ1_9SPHN</name>
<reference evidence="2 3" key="1">
    <citation type="submission" date="2014-03" db="EMBL/GenBank/DDBJ databases">
        <title>Whole genome sequence of Novosphingobium resinovorum KF1.</title>
        <authorList>
            <person name="Gan H.M."/>
            <person name="Gan H.Y."/>
            <person name="Chew T.H."/>
            <person name="Savka M.A."/>
        </authorList>
    </citation>
    <scope>NUCLEOTIDE SEQUENCE [LARGE SCALE GENOMIC DNA]</scope>
    <source>
        <strain evidence="2 3">KF1</strain>
    </source>
</reference>
<dbReference type="KEGG" id="nre:BES08_20430"/>
<gene>
    <name evidence="1" type="ORF">BES08_20430</name>
    <name evidence="2" type="ORF">BV97_03791</name>
</gene>
<keyword evidence="4" id="KW-1185">Reference proteome</keyword>
<dbReference type="AlphaFoldDB" id="A0A031JSJ1"/>
<dbReference type="EMBL" id="CP017076">
    <property type="protein sequence ID" value="AOR79236.1"/>
    <property type="molecule type" value="Genomic_DNA"/>
</dbReference>
<reference evidence="4" key="3">
    <citation type="journal article" date="2017" name="J. Biotechnol.">
        <title>Complete genome sequence of Novosphingobium resinovorum SA1, a versatile xenobiotic-degrading bacterium capable of utilizing sulfanilic acid.</title>
        <authorList>
            <person name="Hegedus B."/>
            <person name="Kos P.B."/>
            <person name="Balint B."/>
            <person name="Maroti G."/>
            <person name="Gan H.M."/>
            <person name="Perei K."/>
            <person name="Rakhely G."/>
        </authorList>
    </citation>
    <scope>NUCLEOTIDE SEQUENCE [LARGE SCALE GENOMIC DNA]</scope>
    <source>
        <strain evidence="4">SA1</strain>
    </source>
</reference>
<evidence type="ECO:0000313" key="4">
    <source>
        <dbReference type="Proteomes" id="UP000094626"/>
    </source>
</evidence>
<sequence length="83" mass="8795">MTERFGAARQDQIAAVVGYIAIGGIHRPHPRPAVDLDGEGARLRAAAKAQGRDTGRIGLVGDDIDAAEDHLIDGLGRERLAQQ</sequence>
<dbReference type="EMBL" id="JFYZ01000022">
    <property type="protein sequence ID" value="EZP79768.1"/>
    <property type="molecule type" value="Genomic_DNA"/>
</dbReference>
<organism evidence="2 3">
    <name type="scientific">Novosphingobium resinovorum</name>
    <dbReference type="NCBI Taxonomy" id="158500"/>
    <lineage>
        <taxon>Bacteria</taxon>
        <taxon>Pseudomonadati</taxon>
        <taxon>Pseudomonadota</taxon>
        <taxon>Alphaproteobacteria</taxon>
        <taxon>Sphingomonadales</taxon>
        <taxon>Sphingomonadaceae</taxon>
        <taxon>Novosphingobium</taxon>
    </lineage>
</organism>
<evidence type="ECO:0000313" key="1">
    <source>
        <dbReference type="EMBL" id="AOR79236.1"/>
    </source>
</evidence>
<accession>A0A031JSJ1</accession>
<geneLocation type="plasmid" evidence="1 4">
    <name>pSA1</name>
</geneLocation>
<keyword evidence="1" id="KW-0614">Plasmid</keyword>